<dbReference type="InterPro" id="IPR036866">
    <property type="entry name" value="RibonucZ/Hydroxyglut_hydro"/>
</dbReference>
<dbReference type="HOGENOM" id="CLU_019465_0_0_1"/>
<dbReference type="Gene3D" id="3.40.50.12650">
    <property type="match status" value="1"/>
</dbReference>
<dbReference type="eggNOG" id="KOG1361">
    <property type="taxonomic scope" value="Eukaryota"/>
</dbReference>
<dbReference type="PANTHER" id="PTHR23240:SF8">
    <property type="entry name" value="PROTEIN ARTEMIS"/>
    <property type="match status" value="1"/>
</dbReference>
<dbReference type="GO" id="GO:0035312">
    <property type="term" value="F:5'-3' DNA exonuclease activity"/>
    <property type="evidence" value="ECO:0007669"/>
    <property type="project" value="TreeGrafter"/>
</dbReference>
<evidence type="ECO:0000256" key="1">
    <source>
        <dbReference type="ARBA" id="ARBA00022722"/>
    </source>
</evidence>
<dbReference type="GO" id="GO:0006303">
    <property type="term" value="P:double-strand break repair via nonhomologous end joining"/>
    <property type="evidence" value="ECO:0007669"/>
    <property type="project" value="TreeGrafter"/>
</dbReference>
<dbReference type="RefSeq" id="XP_460642.2">
    <property type="nucleotide sequence ID" value="XM_460642.1"/>
</dbReference>
<dbReference type="GO" id="GO:0003684">
    <property type="term" value="F:damaged DNA binding"/>
    <property type="evidence" value="ECO:0007669"/>
    <property type="project" value="TreeGrafter"/>
</dbReference>
<protein>
    <submittedName>
        <fullName evidence="5">DEHA2F06534p</fullName>
    </submittedName>
</protein>
<organism evidence="5 6">
    <name type="scientific">Debaryomyces hansenii (strain ATCC 36239 / CBS 767 / BCRC 21394 / JCM 1990 / NBRC 0083 / IGC 2968)</name>
    <name type="common">Yeast</name>
    <name type="synonym">Torulaspora hansenii</name>
    <dbReference type="NCBI Taxonomy" id="284592"/>
    <lineage>
        <taxon>Eukaryota</taxon>
        <taxon>Fungi</taxon>
        <taxon>Dikarya</taxon>
        <taxon>Ascomycota</taxon>
        <taxon>Saccharomycotina</taxon>
        <taxon>Pichiomycetes</taxon>
        <taxon>Debaryomycetaceae</taxon>
        <taxon>Debaryomyces</taxon>
    </lineage>
</organism>
<evidence type="ECO:0000313" key="5">
    <source>
        <dbReference type="EMBL" id="CAG88974.2"/>
    </source>
</evidence>
<dbReference type="KEGG" id="dha:DEHA2F06534g"/>
<gene>
    <name evidence="5" type="ordered locus">DEHA2F06534g</name>
</gene>
<dbReference type="OrthoDB" id="5561659at2759"/>
<evidence type="ECO:0000256" key="3">
    <source>
        <dbReference type="ARBA" id="ARBA00022839"/>
    </source>
</evidence>
<dbReference type="EMBL" id="CR382138">
    <property type="protein sequence ID" value="CAG88974.2"/>
    <property type="molecule type" value="Genomic_DNA"/>
</dbReference>
<keyword evidence="6" id="KW-1185">Reference proteome</keyword>
<keyword evidence="2" id="KW-0378">Hydrolase</keyword>
<dbReference type="Gene3D" id="3.60.15.10">
    <property type="entry name" value="Ribonuclease Z/Hydroxyacylglutathione hydrolase-like"/>
    <property type="match status" value="1"/>
</dbReference>
<evidence type="ECO:0000313" key="6">
    <source>
        <dbReference type="Proteomes" id="UP000000599"/>
    </source>
</evidence>
<reference evidence="5 6" key="1">
    <citation type="journal article" date="2004" name="Nature">
        <title>Genome evolution in yeasts.</title>
        <authorList>
            <consortium name="Genolevures"/>
            <person name="Dujon B."/>
            <person name="Sherman D."/>
            <person name="Fischer G."/>
            <person name="Durrens P."/>
            <person name="Casaregola S."/>
            <person name="Lafontaine I."/>
            <person name="de Montigny J."/>
            <person name="Marck C."/>
            <person name="Neuveglise C."/>
            <person name="Talla E."/>
            <person name="Goffard N."/>
            <person name="Frangeul L."/>
            <person name="Aigle M."/>
            <person name="Anthouard V."/>
            <person name="Babour A."/>
            <person name="Barbe V."/>
            <person name="Barnay S."/>
            <person name="Blanchin S."/>
            <person name="Beckerich J.M."/>
            <person name="Beyne E."/>
            <person name="Bleykasten C."/>
            <person name="Boisrame A."/>
            <person name="Boyer J."/>
            <person name="Cattolico L."/>
            <person name="Confanioleri F."/>
            <person name="de Daruvar A."/>
            <person name="Despons L."/>
            <person name="Fabre E."/>
            <person name="Fairhead C."/>
            <person name="Ferry-Dumazet H."/>
            <person name="Groppi A."/>
            <person name="Hantraye F."/>
            <person name="Hennequin C."/>
            <person name="Jauniaux N."/>
            <person name="Joyet P."/>
            <person name="Kachouri R."/>
            <person name="Kerrest A."/>
            <person name="Koszul R."/>
            <person name="Lemaire M."/>
            <person name="Lesur I."/>
            <person name="Ma L."/>
            <person name="Muller H."/>
            <person name="Nicaud J.M."/>
            <person name="Nikolski M."/>
            <person name="Oztas S."/>
            <person name="Ozier-Kalogeropoulos O."/>
            <person name="Pellenz S."/>
            <person name="Potier S."/>
            <person name="Richard G.F."/>
            <person name="Straub M.L."/>
            <person name="Suleau A."/>
            <person name="Swennene D."/>
            <person name="Tekaia F."/>
            <person name="Wesolowski-Louvel M."/>
            <person name="Westhof E."/>
            <person name="Wirth B."/>
            <person name="Zeniou-Meyer M."/>
            <person name="Zivanovic I."/>
            <person name="Bolotin-Fukuhara M."/>
            <person name="Thierry A."/>
            <person name="Bouchier C."/>
            <person name="Caudron B."/>
            <person name="Scarpelli C."/>
            <person name="Gaillardin C."/>
            <person name="Weissenbach J."/>
            <person name="Wincker P."/>
            <person name="Souciet J.L."/>
        </authorList>
    </citation>
    <scope>NUCLEOTIDE SEQUENCE [LARGE SCALE GENOMIC DNA]</scope>
    <source>
        <strain evidence="6">ATCC 36239 / CBS 767 / BCRC 21394 / JCM 1990 / NBRC 0083 / IGC 2968</strain>
    </source>
</reference>
<dbReference type="VEuPathDB" id="FungiDB:DEHA2F06534g"/>
<name>Q6BMC9_DEBHA</name>
<evidence type="ECO:0000256" key="4">
    <source>
        <dbReference type="SAM" id="MobiDB-lite"/>
    </source>
</evidence>
<sequence length="783" mass="90062">MGIRPISNTGNTFNGLIKEFPGLGVDRFNTIANLYLLTHCHTDHLCGLRNKSFDSIVYCSETTKKLVALDPSFRHVLPFIIPIETNVPFTITLNGEEITMTLIPAYHCPGATMFLLEGATKNILYTGDIRAESWWVETLSKCPSLFPYTAGLKVLDNIYLDTTFIYRGEPFIEIPSNNEGISVVTSLIKSYPRDDPDVQFYFVDSTSGFEEAWAQIANSLQGTLHTSEENKLRIESLDCNHLYTHYGHVLNHLINKQSNSRNLKFHACGKYLPSCMSDVPKFPIRIKQCIDFNILDFTGVFCPILLSSISSSERTSGLKMLGKTLKGNIVYEFRGRRWLCKKDGNELLPADIKLVFSRHSSYSECRNFVSKFKFRDVYPCTESKDTWQNGMIMSRLFGDLVYKPYKGDITLLEYDKAKSLEYGPHHSSLLNRPVKIINRWNFSECVDEIRWVKRFLSKIDNNSSDIVHQNSNQFNFEGQKFISKFDLSNYTEDERQFHEERHKDIQLQKIVIGRGEAWYRKIIENQQKLYCKYHNDIEGGVRSVLRNDPNSDVQFNDGMKLGGIDRYNYDNGSISDESTDEQSHYDSPNISHKNIDDSSVKFGINSNERIHAEPQLEVCRNDELTDIEDESDSIMSEDPFNENAKFERALRRKTVPIKEDINEALPQQNNFKRPCLQRTNKYNNKRSKKSDFSFIESSFNSFEISFRRHISETEDASITKNASSMMLANRQISSSKIYFKSCASVNSSTIQNVSNDLNNDPANWFSLKLKSVDTQFNQVTKFT</sequence>
<dbReference type="Proteomes" id="UP000000599">
    <property type="component" value="Chromosome F"/>
</dbReference>
<dbReference type="GO" id="GO:0036297">
    <property type="term" value="P:interstrand cross-link repair"/>
    <property type="evidence" value="ECO:0007669"/>
    <property type="project" value="TreeGrafter"/>
</dbReference>
<dbReference type="GO" id="GO:0000723">
    <property type="term" value="P:telomere maintenance"/>
    <property type="evidence" value="ECO:0007669"/>
    <property type="project" value="TreeGrafter"/>
</dbReference>
<dbReference type="AlphaFoldDB" id="Q6BMC9"/>
<proteinExistence type="predicted"/>
<keyword evidence="3" id="KW-0269">Exonuclease</keyword>
<feature type="region of interest" description="Disordered" evidence="4">
    <location>
        <begin position="571"/>
        <end position="597"/>
    </location>
</feature>
<keyword evidence="1" id="KW-0540">Nuclease</keyword>
<accession>Q6BMC9</accession>
<dbReference type="InParanoid" id="Q6BMC9"/>
<evidence type="ECO:0000256" key="2">
    <source>
        <dbReference type="ARBA" id="ARBA00022801"/>
    </source>
</evidence>
<dbReference type="SUPFAM" id="SSF56281">
    <property type="entry name" value="Metallo-hydrolase/oxidoreductase"/>
    <property type="match status" value="1"/>
</dbReference>
<dbReference type="STRING" id="284592.Q6BMC9"/>
<dbReference type="PANTHER" id="PTHR23240">
    <property type="entry name" value="DNA CROSS-LINK REPAIR PROTEIN PSO2/SNM1-RELATED"/>
    <property type="match status" value="1"/>
</dbReference>
<dbReference type="OMA" id="VYPCTES"/>
<dbReference type="GeneID" id="2903153"/>